<proteinExistence type="predicted"/>
<dbReference type="EMBL" id="JAUKPO010000013">
    <property type="protein sequence ID" value="MDO1448717.1"/>
    <property type="molecule type" value="Genomic_DNA"/>
</dbReference>
<organism evidence="1 2">
    <name type="scientific">Rhodocytophaga aerolata</name>
    <dbReference type="NCBI Taxonomy" id="455078"/>
    <lineage>
        <taxon>Bacteria</taxon>
        <taxon>Pseudomonadati</taxon>
        <taxon>Bacteroidota</taxon>
        <taxon>Cytophagia</taxon>
        <taxon>Cytophagales</taxon>
        <taxon>Rhodocytophagaceae</taxon>
        <taxon>Rhodocytophaga</taxon>
    </lineage>
</organism>
<evidence type="ECO:0000313" key="2">
    <source>
        <dbReference type="Proteomes" id="UP001168528"/>
    </source>
</evidence>
<dbReference type="Pfam" id="PF14356">
    <property type="entry name" value="DUF4403"/>
    <property type="match status" value="1"/>
</dbReference>
<sequence length="478" mass="53736">MSIFPSECRVRLCQLIVILFIFTSCQRTKIINPIQPEETYTQVSTQPVSQLSVINVPVTIPLSELEKQMNKQVKDLIFEDTSLENNEGDNLLLKVWKREPITIQAVNNQFQITVPLRIWAKGGLSLERMGINHTEFKETDCELNVHFVTKVSVNEQWQVQTTTLAKGYDWISKPKIKIGFVELSVASFLDNTIDTQQARIASLLDKQVAERLDIRKYVQKAWIGVQQPFLLSQEYQTWLKLTPTEVLLTPLAVKKNLVTAMLGVKAYSQTVSGLKPEVVVNEQLPALQLVKQMPDKVSIGVSGQVSHAYASQILAEKFVDHTFTFSEGKYEITLTSIDLYGHGENIVVKAGMAGSIEGTVYLKGKPYYDPDTQSVALWNLDYDLDTKNKLIKTANWLAKGKFVRTLQEKLRIPLGERMEEAKELIQSKLTDKQVAKGIIVNAQIQELTPADVYITPETIVALVTAKGKATVKIEGLTE</sequence>
<dbReference type="RefSeq" id="WP_302039517.1">
    <property type="nucleotide sequence ID" value="NZ_JAUKPO010000013.1"/>
</dbReference>
<name>A0ABT8R9G0_9BACT</name>
<keyword evidence="2" id="KW-1185">Reference proteome</keyword>
<comment type="caution">
    <text evidence="1">The sequence shown here is derived from an EMBL/GenBank/DDBJ whole genome shotgun (WGS) entry which is preliminary data.</text>
</comment>
<dbReference type="Proteomes" id="UP001168528">
    <property type="component" value="Unassembled WGS sequence"/>
</dbReference>
<dbReference type="InterPro" id="IPR025515">
    <property type="entry name" value="DUF4403"/>
</dbReference>
<reference evidence="1" key="1">
    <citation type="submission" date="2023-07" db="EMBL/GenBank/DDBJ databases">
        <title>The genome sequence of Rhodocytophaga aerolata KACC 12507.</title>
        <authorList>
            <person name="Zhang X."/>
        </authorList>
    </citation>
    <scope>NUCLEOTIDE SEQUENCE</scope>
    <source>
        <strain evidence="1">KACC 12507</strain>
    </source>
</reference>
<gene>
    <name evidence="1" type="ORF">Q0590_20740</name>
</gene>
<protein>
    <submittedName>
        <fullName evidence="1">DUF4403 family protein</fullName>
    </submittedName>
</protein>
<accession>A0ABT8R9G0</accession>
<evidence type="ECO:0000313" key="1">
    <source>
        <dbReference type="EMBL" id="MDO1448717.1"/>
    </source>
</evidence>